<dbReference type="EMBL" id="JARKIE010000001">
    <property type="protein sequence ID" value="KAJ7710824.1"/>
    <property type="molecule type" value="Genomic_DNA"/>
</dbReference>
<proteinExistence type="predicted"/>
<feature type="region of interest" description="Disordered" evidence="1">
    <location>
        <begin position="49"/>
        <end position="69"/>
    </location>
</feature>
<evidence type="ECO:0000256" key="1">
    <source>
        <dbReference type="SAM" id="MobiDB-lite"/>
    </source>
</evidence>
<name>A0AAD7MCM0_MYCRO</name>
<dbReference type="AlphaFoldDB" id="A0AAD7MCM0"/>
<keyword evidence="3" id="KW-1185">Reference proteome</keyword>
<gene>
    <name evidence="2" type="ORF">B0H17DRAFT_1123920</name>
</gene>
<protein>
    <submittedName>
        <fullName evidence="2">Uncharacterized protein</fullName>
    </submittedName>
</protein>
<comment type="caution">
    <text evidence="2">The sequence shown here is derived from an EMBL/GenBank/DDBJ whole genome shotgun (WGS) entry which is preliminary data.</text>
</comment>
<dbReference type="Proteomes" id="UP001221757">
    <property type="component" value="Unassembled WGS sequence"/>
</dbReference>
<feature type="compositionally biased region" description="Basic and acidic residues" evidence="1">
    <location>
        <begin position="19"/>
        <end position="33"/>
    </location>
</feature>
<feature type="region of interest" description="Disordered" evidence="1">
    <location>
        <begin position="1"/>
        <end position="37"/>
    </location>
</feature>
<evidence type="ECO:0000313" key="2">
    <source>
        <dbReference type="EMBL" id="KAJ7710824.1"/>
    </source>
</evidence>
<accession>A0AAD7MCM0</accession>
<sequence>MQNEEQPEYGRRRKGRGNVQEERCEGKEERPERTAVVTAARTCGKANITSVTSSSAKAAKEKVRTARSPRVASISQAVGMRERRERWVKSGNALETGGSREKVVEVDEQEFARPLHRNEAGGCESGVDGGSVPQEKAFMQGRTSRWRERRTGASRADTRFMMMVEEFSCFEDSLKSTQLSIKVCNIGRILSQKPEGLLDRAKCK</sequence>
<organism evidence="2 3">
    <name type="scientific">Mycena rosella</name>
    <name type="common">Pink bonnet</name>
    <name type="synonym">Agaricus rosellus</name>
    <dbReference type="NCBI Taxonomy" id="1033263"/>
    <lineage>
        <taxon>Eukaryota</taxon>
        <taxon>Fungi</taxon>
        <taxon>Dikarya</taxon>
        <taxon>Basidiomycota</taxon>
        <taxon>Agaricomycotina</taxon>
        <taxon>Agaricomycetes</taxon>
        <taxon>Agaricomycetidae</taxon>
        <taxon>Agaricales</taxon>
        <taxon>Marasmiineae</taxon>
        <taxon>Mycenaceae</taxon>
        <taxon>Mycena</taxon>
    </lineage>
</organism>
<reference evidence="2" key="1">
    <citation type="submission" date="2023-03" db="EMBL/GenBank/DDBJ databases">
        <title>Massive genome expansion in bonnet fungi (Mycena s.s.) driven by repeated elements and novel gene families across ecological guilds.</title>
        <authorList>
            <consortium name="Lawrence Berkeley National Laboratory"/>
            <person name="Harder C.B."/>
            <person name="Miyauchi S."/>
            <person name="Viragh M."/>
            <person name="Kuo A."/>
            <person name="Thoen E."/>
            <person name="Andreopoulos B."/>
            <person name="Lu D."/>
            <person name="Skrede I."/>
            <person name="Drula E."/>
            <person name="Henrissat B."/>
            <person name="Morin E."/>
            <person name="Kohler A."/>
            <person name="Barry K."/>
            <person name="LaButti K."/>
            <person name="Morin E."/>
            <person name="Salamov A."/>
            <person name="Lipzen A."/>
            <person name="Mereny Z."/>
            <person name="Hegedus B."/>
            <person name="Baldrian P."/>
            <person name="Stursova M."/>
            <person name="Weitz H."/>
            <person name="Taylor A."/>
            <person name="Grigoriev I.V."/>
            <person name="Nagy L.G."/>
            <person name="Martin F."/>
            <person name="Kauserud H."/>
        </authorList>
    </citation>
    <scope>NUCLEOTIDE SEQUENCE</scope>
    <source>
        <strain evidence="2">CBHHK067</strain>
    </source>
</reference>
<feature type="region of interest" description="Disordered" evidence="1">
    <location>
        <begin position="118"/>
        <end position="151"/>
    </location>
</feature>
<evidence type="ECO:0000313" key="3">
    <source>
        <dbReference type="Proteomes" id="UP001221757"/>
    </source>
</evidence>